<proteinExistence type="predicted"/>
<sequence>MNFRIFLGITVLMILFFSCEKKDSELGIDLTDKFIGNWQLIQSIPSGRSELDTRYFISERNLRFETNGKYSHTGYNYGFDDENPNEIVGSTEIIGNFDIKGDSIFFRNKEITSWDKVFRPITQTTFVEGQEYGNRFEIEDDVLTLYYISYPADAPIPTQISYKRGE</sequence>
<organism evidence="1 2">
    <name type="scientific">Maribacter dokdonensis</name>
    <dbReference type="NCBI Taxonomy" id="320912"/>
    <lineage>
        <taxon>Bacteria</taxon>
        <taxon>Pseudomonadati</taxon>
        <taxon>Bacteroidota</taxon>
        <taxon>Flavobacteriia</taxon>
        <taxon>Flavobacteriales</taxon>
        <taxon>Flavobacteriaceae</taxon>
        <taxon>Maribacter</taxon>
    </lineage>
</organism>
<dbReference type="PROSITE" id="PS51257">
    <property type="entry name" value="PROKAR_LIPOPROTEIN"/>
    <property type="match status" value="1"/>
</dbReference>
<dbReference type="Proteomes" id="UP000183038">
    <property type="component" value="Unassembled WGS sequence"/>
</dbReference>
<evidence type="ECO:0008006" key="3">
    <source>
        <dbReference type="Google" id="ProtNLM"/>
    </source>
</evidence>
<evidence type="ECO:0000313" key="1">
    <source>
        <dbReference type="EMBL" id="SEC74547.1"/>
    </source>
</evidence>
<reference evidence="1 2" key="1">
    <citation type="submission" date="2016-10" db="EMBL/GenBank/DDBJ databases">
        <authorList>
            <person name="de Groot N.N."/>
        </authorList>
    </citation>
    <scope>NUCLEOTIDE SEQUENCE [LARGE SCALE GENOMIC DNA]</scope>
    <source>
        <strain evidence="1 2">MAR_2009_71</strain>
    </source>
</reference>
<name>A0A1H4V0K6_9FLAO</name>
<dbReference type="AlphaFoldDB" id="A0A1H4V0K6"/>
<dbReference type="OrthoDB" id="769134at2"/>
<gene>
    <name evidence="1" type="ORF">SAMN05192540_3974</name>
</gene>
<accession>A0A1H4V0K6</accession>
<dbReference type="RefSeq" id="WP_139254440.1">
    <property type="nucleotide sequence ID" value="NZ_FNTB01000001.1"/>
</dbReference>
<dbReference type="EMBL" id="FNTB01000001">
    <property type="protein sequence ID" value="SEC74547.1"/>
    <property type="molecule type" value="Genomic_DNA"/>
</dbReference>
<evidence type="ECO:0000313" key="2">
    <source>
        <dbReference type="Proteomes" id="UP000183038"/>
    </source>
</evidence>
<protein>
    <recommendedName>
        <fullName evidence="3">Lipocalin-like domain-containing protein</fullName>
    </recommendedName>
</protein>